<evidence type="ECO:0000313" key="2">
    <source>
        <dbReference type="EMBL" id="MDB7933431.1"/>
    </source>
</evidence>
<proteinExistence type="predicted"/>
<dbReference type="EMBL" id="JAQLWV010000013">
    <property type="protein sequence ID" value="MDB7933431.1"/>
    <property type="molecule type" value="Genomic_DNA"/>
</dbReference>
<evidence type="ECO:0000313" key="1">
    <source>
        <dbReference type="EMBL" id="MDB7904851.1"/>
    </source>
</evidence>
<dbReference type="EMBL" id="JAQLWO010000002">
    <property type="protein sequence ID" value="MDB7904851.1"/>
    <property type="molecule type" value="Genomic_DNA"/>
</dbReference>
<sequence>MAEYKLSQQSIEVIERALSKGNEVKLSAWNNKIKVMSIRTKLEHIQAPDKSCCNLSGKAVK</sequence>
<dbReference type="Proteomes" id="UP001211006">
    <property type="component" value="Unassembled WGS sequence"/>
</dbReference>
<reference evidence="1" key="1">
    <citation type="submission" date="2023-01" db="EMBL/GenBank/DDBJ databases">
        <title>Human gut microbiome strain richness.</title>
        <authorList>
            <person name="Chen-Liaw A."/>
        </authorList>
    </citation>
    <scope>NUCLEOTIDE SEQUENCE</scope>
    <source>
        <strain evidence="2">1001287st1_F4_1001285I_161205</strain>
        <strain evidence="1">2225st1_A6_2225SCRN_200828</strain>
    </source>
</reference>
<dbReference type="AlphaFoldDB" id="A0AAW6C1M2"/>
<gene>
    <name evidence="1" type="ORF">PND83_02550</name>
    <name evidence="2" type="ORF">PNE06_10150</name>
</gene>
<dbReference type="RefSeq" id="WP_195384018.1">
    <property type="nucleotide sequence ID" value="NZ_BAABXT010000001.1"/>
</dbReference>
<comment type="caution">
    <text evidence="1">The sequence shown here is derived from an EMBL/GenBank/DDBJ whole genome shotgun (WGS) entry which is preliminary data.</text>
</comment>
<name>A0AAW6C1M2_FLAPL</name>
<evidence type="ECO:0000313" key="3">
    <source>
        <dbReference type="Proteomes" id="UP001211006"/>
    </source>
</evidence>
<dbReference type="Proteomes" id="UP001211173">
    <property type="component" value="Unassembled WGS sequence"/>
</dbReference>
<accession>A0AAW6C1M2</accession>
<protein>
    <submittedName>
        <fullName evidence="1">Uncharacterized protein</fullName>
    </submittedName>
</protein>
<organism evidence="1 3">
    <name type="scientific">Flavonifractor plautii</name>
    <name type="common">Fusobacterium plautii</name>
    <dbReference type="NCBI Taxonomy" id="292800"/>
    <lineage>
        <taxon>Bacteria</taxon>
        <taxon>Bacillati</taxon>
        <taxon>Bacillota</taxon>
        <taxon>Clostridia</taxon>
        <taxon>Eubacteriales</taxon>
        <taxon>Oscillospiraceae</taxon>
        <taxon>Flavonifractor</taxon>
    </lineage>
</organism>